<sequence length="157" mass="17344">MAPRQRCQELACRRLAKVQSRCLYHTRDVVAARKKQPKAKAAAKKKKTTWAVVAFVQADHVTGTITCLVPACRGGAQRASAFCKMHASSVLCVLERPGLLAPALTTTPQQMLTPRQFATLAQNPQQCHLPTQPQRNSRTSYIQPPNHAFLKPEVFDG</sequence>
<accession>W4FQ41</accession>
<dbReference type="RefSeq" id="XP_009841510.1">
    <property type="nucleotide sequence ID" value="XM_009843208.1"/>
</dbReference>
<proteinExistence type="predicted"/>
<dbReference type="EMBL" id="KI913180">
    <property type="protein sequence ID" value="ETV69051.1"/>
    <property type="molecule type" value="Genomic_DNA"/>
</dbReference>
<dbReference type="GeneID" id="20817189"/>
<gene>
    <name evidence="1" type="ORF">H257_15193</name>
</gene>
<reference evidence="1" key="1">
    <citation type="submission" date="2013-12" db="EMBL/GenBank/DDBJ databases">
        <title>The Genome Sequence of Aphanomyces astaci APO3.</title>
        <authorList>
            <consortium name="The Broad Institute Genomics Platform"/>
            <person name="Russ C."/>
            <person name="Tyler B."/>
            <person name="van West P."/>
            <person name="Dieguez-Uribeondo J."/>
            <person name="Young S.K."/>
            <person name="Zeng Q."/>
            <person name="Gargeya S."/>
            <person name="Fitzgerald M."/>
            <person name="Abouelleil A."/>
            <person name="Alvarado L."/>
            <person name="Chapman S.B."/>
            <person name="Gainer-Dewar J."/>
            <person name="Goldberg J."/>
            <person name="Griggs A."/>
            <person name="Gujja S."/>
            <person name="Hansen M."/>
            <person name="Howarth C."/>
            <person name="Imamovic A."/>
            <person name="Ireland A."/>
            <person name="Larimer J."/>
            <person name="McCowan C."/>
            <person name="Murphy C."/>
            <person name="Pearson M."/>
            <person name="Poon T.W."/>
            <person name="Priest M."/>
            <person name="Roberts A."/>
            <person name="Saif S."/>
            <person name="Shea T."/>
            <person name="Sykes S."/>
            <person name="Wortman J."/>
            <person name="Nusbaum C."/>
            <person name="Birren B."/>
        </authorList>
    </citation>
    <scope>NUCLEOTIDE SEQUENCE [LARGE SCALE GENOMIC DNA]</scope>
    <source>
        <strain evidence="1">APO3</strain>
    </source>
</reference>
<evidence type="ECO:0000313" key="1">
    <source>
        <dbReference type="EMBL" id="ETV69051.1"/>
    </source>
</evidence>
<dbReference type="VEuPathDB" id="FungiDB:H257_15193"/>
<protein>
    <submittedName>
        <fullName evidence="1">Uncharacterized protein</fullName>
    </submittedName>
</protein>
<name>W4FQ41_APHAT</name>
<organism evidence="1">
    <name type="scientific">Aphanomyces astaci</name>
    <name type="common">Crayfish plague agent</name>
    <dbReference type="NCBI Taxonomy" id="112090"/>
    <lineage>
        <taxon>Eukaryota</taxon>
        <taxon>Sar</taxon>
        <taxon>Stramenopiles</taxon>
        <taxon>Oomycota</taxon>
        <taxon>Saprolegniomycetes</taxon>
        <taxon>Saprolegniales</taxon>
        <taxon>Verrucalvaceae</taxon>
        <taxon>Aphanomyces</taxon>
    </lineage>
</organism>
<dbReference type="AlphaFoldDB" id="W4FQ41"/>